<evidence type="ECO:0000313" key="2">
    <source>
        <dbReference type="EMBL" id="AEK62243.1"/>
    </source>
</evidence>
<dbReference type="Gene3D" id="2.60.40.2610">
    <property type="entry name" value="Outer membrane usher protein FimD, plug domain"/>
    <property type="match status" value="1"/>
</dbReference>
<sequence length="779" mass="83928">MKNISCWRLTKYLAASLIACHIPALAAADKSVTEQEIILAVTVNDRKLTDATLIVRTAADGIIVPVQLLNEARLRLPDVAAISSHQQSYYPLAALPGVRAEIEASTQTLNIHAAPGAFTDSAFNLGEHQPLLLQAAETGAFLNYDVNYAKGQGQGQNQTNLSGLAELGVFSGGGIYTSRFVGQDLTGQRSLFRLDSQYTRDFPLQQATLVVGDSISGGSALSRQVYFGGLQWRTKFSTIPGYQAIPLPAFSGTAAAPSVVDIYVDNILRLKQPVDTGPFTINNLPVYAGQGNVQMVVHDVLGRQQVYTQGYITSAQLLRQGSKDVSYEVGALRDNFGSKDSDYGRVFSSATVRYGVSNSSTVEGHGEIMRGRESLAVGGAVAVGDIGLLSGGVAASNSERGNDTQQYLQFDRQGSIYALTLRAQTAGPRFWQLGLPDDIPAPAQQIQAQANVSLGERTNAAIGYLSQVNRGQDNVRAINAGLNFNLRQNGSISIGLLKSLTQDRQLSANLVWVMPLEHQSFLQVVASGQQGSKYFSTEYQQTAPQEGGWGYRARKALFDNGGEDIGANYIGTTGEYMLNANRVDGQNNLQLEARGGIALLGGHVRATRWLDQSFAMVEVPVEQPIDIYANNIKVGQTDKYGVGFVPRLVPYESNTVALDDAGLPLSMTLDLAHKSVTPGYRTGSLLKFSAQQNRSATLVLVDEDNKSLATGTRVYVNRDTTAQEVALRGQVFIPEIDYPAEVVVRDGGSGIRCRFQIETPPQAAVMPVLGPYVCAQEMK</sequence>
<reference evidence="2 3" key="3">
    <citation type="journal article" date="2008" name="FEMS Microbiol. Ecol.">
        <title>Identification and characterization of genes underlying chitinolysis in Collimonas fungivorans Ter331.</title>
        <authorList>
            <person name="Fritsche K."/>
            <person name="de Boer W."/>
            <person name="Gerards S."/>
            <person name="van den Berg M."/>
            <person name="van Veen J.A."/>
            <person name="Leveau J.H."/>
        </authorList>
    </citation>
    <scope>NUCLEOTIDE SEQUENCE [LARGE SCALE GENOMIC DNA]</scope>
    <source>
        <strain evidence="2 3">Ter331</strain>
    </source>
</reference>
<dbReference type="HOGENOM" id="CLU_009120_6_0_4"/>
<reference evidence="3" key="6">
    <citation type="submission" date="2011-05" db="EMBL/GenBank/DDBJ databases">
        <title>Complete sequence of Collimonas fungivorans Ter331.</title>
        <authorList>
            <person name="Leveau J.H."/>
        </authorList>
    </citation>
    <scope>NUCLEOTIDE SEQUENCE [LARGE SCALE GENOMIC DNA]</scope>
    <source>
        <strain evidence="3">Ter331</strain>
    </source>
</reference>
<protein>
    <submittedName>
        <fullName evidence="2">Putative outer membrane usher protein</fullName>
    </submittedName>
</protein>
<gene>
    <name evidence="2" type="primary">fimD</name>
    <name evidence="2" type="ordered locus">CFU_2416</name>
</gene>
<dbReference type="STRING" id="1005048.CFU_2416"/>
<reference evidence="2 3" key="4">
    <citation type="journal article" date="2010" name="Environ. Microbiol.">
        <title>The bacterial genus Collimonas: mycophagy, weathering and other adaptive solutions to life in oligotrophic soil environments.</title>
        <authorList>
            <person name="Leveau J.H."/>
            <person name="Uroz S."/>
            <person name="de Boer W."/>
        </authorList>
    </citation>
    <scope>NUCLEOTIDE SEQUENCE [LARGE SCALE GENOMIC DNA]</scope>
    <source>
        <strain evidence="2 3">Ter331</strain>
    </source>
</reference>
<dbReference type="Gene3D" id="2.60.40.3110">
    <property type="match status" value="1"/>
</dbReference>
<accession>G0AC46</accession>
<dbReference type="PANTHER" id="PTHR30451:SF5">
    <property type="entry name" value="SLR0019 PROTEIN"/>
    <property type="match status" value="1"/>
</dbReference>
<reference evidence="2 3" key="2">
    <citation type="journal article" date="2006" name="J. Microbiol. Methods">
        <title>Genomic flank-sequencing of plasposon insertion sites for rapid identification of functional genes.</title>
        <authorList>
            <person name="Leveau J.H."/>
            <person name="Gerards S."/>
            <person name="Fritsche K."/>
            <person name="Zondag G."/>
            <person name="van Veen J.A."/>
        </authorList>
    </citation>
    <scope>NUCLEOTIDE SEQUENCE [LARGE SCALE GENOMIC DNA]</scope>
    <source>
        <strain evidence="2 3">Ter331</strain>
    </source>
</reference>
<organism evidence="2 3">
    <name type="scientific">Collimonas fungivorans (strain Ter331)</name>
    <dbReference type="NCBI Taxonomy" id="1005048"/>
    <lineage>
        <taxon>Bacteria</taxon>
        <taxon>Pseudomonadati</taxon>
        <taxon>Pseudomonadota</taxon>
        <taxon>Betaproteobacteria</taxon>
        <taxon>Burkholderiales</taxon>
        <taxon>Oxalobacteraceae</taxon>
        <taxon>Collimonas</taxon>
    </lineage>
</organism>
<reference evidence="2 3" key="5">
    <citation type="journal article" date="2011" name="ISME J.">
        <title>Dual transcriptional profiling of a bacterial/fungal confrontation: Collimonas fungivorans versus Aspergillus niger.</title>
        <authorList>
            <person name="Mela F."/>
            <person name="Fritsche K."/>
            <person name="de Boer W."/>
            <person name="van Veen J.A."/>
            <person name="de Graaff L.H."/>
            <person name="van den Berg M."/>
            <person name="Leveau J.H."/>
        </authorList>
    </citation>
    <scope>NUCLEOTIDE SEQUENCE [LARGE SCALE GENOMIC DNA]</scope>
    <source>
        <strain evidence="2 3">Ter331</strain>
    </source>
</reference>
<dbReference type="InterPro" id="IPR042186">
    <property type="entry name" value="FimD_plug_dom"/>
</dbReference>
<keyword evidence="3" id="KW-1185">Reference proteome</keyword>
<keyword evidence="1" id="KW-0732">Signal</keyword>
<dbReference type="EMBL" id="CP002745">
    <property type="protein sequence ID" value="AEK62243.1"/>
    <property type="molecule type" value="Genomic_DNA"/>
</dbReference>
<feature type="chain" id="PRO_5003396515" evidence="1">
    <location>
        <begin position="27"/>
        <end position="779"/>
    </location>
</feature>
<dbReference type="AlphaFoldDB" id="G0AC46"/>
<evidence type="ECO:0000256" key="1">
    <source>
        <dbReference type="SAM" id="SignalP"/>
    </source>
</evidence>
<dbReference type="PANTHER" id="PTHR30451">
    <property type="entry name" value="OUTER MEMBRANE USHER PROTEIN"/>
    <property type="match status" value="1"/>
</dbReference>
<dbReference type="eggNOG" id="COG3188">
    <property type="taxonomic scope" value="Bacteria"/>
</dbReference>
<dbReference type="KEGG" id="cfu:CFU_2416"/>
<dbReference type="Proteomes" id="UP000008392">
    <property type="component" value="Chromosome"/>
</dbReference>
<dbReference type="InterPro" id="IPR000015">
    <property type="entry name" value="Fimb_usher"/>
</dbReference>
<dbReference type="Pfam" id="PF00577">
    <property type="entry name" value="Usher"/>
    <property type="match status" value="2"/>
</dbReference>
<dbReference type="GO" id="GO:0015473">
    <property type="term" value="F:fimbrial usher porin activity"/>
    <property type="evidence" value="ECO:0007669"/>
    <property type="project" value="InterPro"/>
</dbReference>
<reference evidence="2 3" key="1">
    <citation type="journal article" date="2004" name="Environ. Microbiol.">
        <title>Phylogeny-function analysis of (meta)genomic libraries: screening for expression of ribosomal RNA genes by large-insert library fluorescent in situ hybridization (LIL-FISH).</title>
        <authorList>
            <person name="Leveau J.H."/>
            <person name="Gerards S."/>
            <person name="de Boer W."/>
            <person name="van Veen J.A."/>
        </authorList>
    </citation>
    <scope>NUCLEOTIDE SEQUENCE [LARGE SCALE GENOMIC DNA]</scope>
    <source>
        <strain evidence="2 3">Ter331</strain>
    </source>
</reference>
<proteinExistence type="predicted"/>
<dbReference type="GO" id="GO:0009279">
    <property type="term" value="C:cell outer membrane"/>
    <property type="evidence" value="ECO:0007669"/>
    <property type="project" value="TreeGrafter"/>
</dbReference>
<evidence type="ECO:0000313" key="3">
    <source>
        <dbReference type="Proteomes" id="UP000008392"/>
    </source>
</evidence>
<feature type="signal peptide" evidence="1">
    <location>
        <begin position="1"/>
        <end position="26"/>
    </location>
</feature>
<name>G0AC46_COLFT</name>
<dbReference type="GO" id="GO:0009297">
    <property type="term" value="P:pilus assembly"/>
    <property type="evidence" value="ECO:0007669"/>
    <property type="project" value="InterPro"/>
</dbReference>